<dbReference type="AlphaFoldDB" id="A0A6S7BF70"/>
<dbReference type="Proteomes" id="UP000494115">
    <property type="component" value="Unassembled WGS sequence"/>
</dbReference>
<protein>
    <submittedName>
        <fullName evidence="1">15-cis-phytoene synthase</fullName>
        <ecNumber evidence="1">2.5.1.32</ecNumber>
    </submittedName>
</protein>
<dbReference type="InterPro" id="IPR008949">
    <property type="entry name" value="Isoprenoid_synthase_dom_sf"/>
</dbReference>
<keyword evidence="2" id="KW-1185">Reference proteome</keyword>
<reference evidence="1 2" key="1">
    <citation type="submission" date="2020-04" db="EMBL/GenBank/DDBJ databases">
        <authorList>
            <person name="De Canck E."/>
        </authorList>
    </citation>
    <scope>NUCLEOTIDE SEQUENCE [LARGE SCALE GENOMIC DNA]</scope>
    <source>
        <strain evidence="1 2">LMG 28138</strain>
    </source>
</reference>
<organism evidence="1 2">
    <name type="scientific">Pararobbsia alpina</name>
    <dbReference type="NCBI Taxonomy" id="621374"/>
    <lineage>
        <taxon>Bacteria</taxon>
        <taxon>Pseudomonadati</taxon>
        <taxon>Pseudomonadota</taxon>
        <taxon>Betaproteobacteria</taxon>
        <taxon>Burkholderiales</taxon>
        <taxon>Burkholderiaceae</taxon>
        <taxon>Pararobbsia</taxon>
    </lineage>
</organism>
<name>A0A6S7BF70_9BURK</name>
<dbReference type="SUPFAM" id="SSF48576">
    <property type="entry name" value="Terpenoid synthases"/>
    <property type="match status" value="1"/>
</dbReference>
<dbReference type="Pfam" id="PF00494">
    <property type="entry name" value="SQS_PSY"/>
    <property type="match status" value="1"/>
</dbReference>
<accession>A0A6S7BF70</accession>
<gene>
    <name evidence="1" type="primary">crtB</name>
    <name evidence="1" type="ORF">LMG28138_04409</name>
</gene>
<dbReference type="PANTHER" id="PTHR31480">
    <property type="entry name" value="BIFUNCTIONAL LYCOPENE CYCLASE/PHYTOENE SYNTHASE"/>
    <property type="match status" value="1"/>
</dbReference>
<dbReference type="EMBL" id="CADIKM010000028">
    <property type="protein sequence ID" value="CAB3798176.1"/>
    <property type="molecule type" value="Genomic_DNA"/>
</dbReference>
<evidence type="ECO:0000313" key="2">
    <source>
        <dbReference type="Proteomes" id="UP000494115"/>
    </source>
</evidence>
<dbReference type="RefSeq" id="WP_175106929.1">
    <property type="nucleotide sequence ID" value="NZ_CADIKM010000028.1"/>
</dbReference>
<proteinExistence type="predicted"/>
<dbReference type="InterPro" id="IPR002060">
    <property type="entry name" value="Squ/phyt_synthse"/>
</dbReference>
<keyword evidence="1" id="KW-0808">Transferase</keyword>
<dbReference type="GO" id="GO:0016765">
    <property type="term" value="F:transferase activity, transferring alkyl or aryl (other than methyl) groups"/>
    <property type="evidence" value="ECO:0007669"/>
    <property type="project" value="UniProtKB-ARBA"/>
</dbReference>
<sequence length="277" mass="30951">MKPDQYSQEKGAPLGSSVYYALLRAPASRRRGLTALFALRRELEETVENSSDPALGHAKLAWWQRELKTIETGQPTHPVAVELHRELPGAVAAIESLFEVAEGFTMDLDQARYLDYPGLQRYVGKVGGAFAAVVAQQAPGGADDREWARELGNALMYAEIVRDVGDDARRGRIYLPISEMQRFNVTAADIINRRYSDGFTALMEFQAGRARDGLRQTLSNAPRATLKRQPVLRAQAAIALALLDEIEGERYQVLHQRIALTPVRKLWVAYRTTRFGI</sequence>
<dbReference type="EC" id="2.5.1.32" evidence="1"/>
<dbReference type="Gene3D" id="1.10.600.10">
    <property type="entry name" value="Farnesyl Diphosphate Synthase"/>
    <property type="match status" value="1"/>
</dbReference>
<evidence type="ECO:0000313" key="1">
    <source>
        <dbReference type="EMBL" id="CAB3798176.1"/>
    </source>
</evidence>